<dbReference type="PANTHER" id="PTHR42922:SF1">
    <property type="entry name" value="PHOSPHATE TRANSPORT SYSTEM PERMEASE PROTEIN PSTA"/>
    <property type="match status" value="1"/>
</dbReference>
<accession>A0ABS9DVV8</accession>
<keyword evidence="8 10" id="KW-1133">Transmembrane helix</keyword>
<reference evidence="12 13" key="1">
    <citation type="submission" date="2022-01" db="EMBL/GenBank/DDBJ databases">
        <authorList>
            <person name="Won M."/>
            <person name="Kim S.-J."/>
            <person name="Kwon S.-W."/>
        </authorList>
    </citation>
    <scope>NUCLEOTIDE SEQUENCE [LARGE SCALE GENOMIC DNA]</scope>
    <source>
        <strain evidence="12 13">KCTC 23505</strain>
    </source>
</reference>
<dbReference type="PROSITE" id="PS50928">
    <property type="entry name" value="ABC_TM1"/>
    <property type="match status" value="1"/>
</dbReference>
<dbReference type="NCBIfam" id="TIGR00974">
    <property type="entry name" value="3a0107s02c"/>
    <property type="match status" value="1"/>
</dbReference>
<dbReference type="PANTHER" id="PTHR42922">
    <property type="entry name" value="PHOSPHATE TRANSPORT SYSTEM PERMEASE PROTEIN PSTA"/>
    <property type="match status" value="1"/>
</dbReference>
<evidence type="ECO:0000256" key="5">
    <source>
        <dbReference type="ARBA" id="ARBA00022475"/>
    </source>
</evidence>
<dbReference type="RefSeq" id="WP_235704111.1">
    <property type="nucleotide sequence ID" value="NZ_JAKGBZ010000014.1"/>
</dbReference>
<dbReference type="InterPro" id="IPR005672">
    <property type="entry name" value="Phosphate_PstA"/>
</dbReference>
<sequence length="288" mass="30532">MSATFDTKGKRSALETRRRALSAAGWVLCGFAFLLIAVPLLDLVLTIAIKGASAFSIKLFTTSSNGVKGGLLAAIVGTAVLSLGALIFAVPIGVGAGMYLSEYGQNRLGSVIRFLSDTLTGVPSIVLGYFSYITLVIGLGWQFSALAGSITLAIMIVPYLARITELSLRRVPITMREAAYALGAKDRTVAFKIVLSAGLPGVITGALLALAISVGETAPLIQTAGWSNYLWTGKLTHEPIGYLTYVIWTFINQPYKSAHALAFAAALLVMLVVLAINIGVRIVLRRRI</sequence>
<keyword evidence="5 10" id="KW-1003">Cell membrane</keyword>
<keyword evidence="6" id="KW-0592">Phosphate transport</keyword>
<evidence type="ECO:0000256" key="6">
    <source>
        <dbReference type="ARBA" id="ARBA00022592"/>
    </source>
</evidence>
<feature type="transmembrane region" description="Helical" evidence="10">
    <location>
        <begin position="69"/>
        <end position="100"/>
    </location>
</feature>
<name>A0ABS9DVV8_9PROT</name>
<feature type="domain" description="ABC transmembrane type-1" evidence="11">
    <location>
        <begin position="75"/>
        <end position="280"/>
    </location>
</feature>
<feature type="transmembrane region" description="Helical" evidence="10">
    <location>
        <begin position="189"/>
        <end position="212"/>
    </location>
</feature>
<dbReference type="Pfam" id="PF00528">
    <property type="entry name" value="BPD_transp_1"/>
    <property type="match status" value="1"/>
</dbReference>
<keyword evidence="9 10" id="KW-0472">Membrane</keyword>
<evidence type="ECO:0000256" key="4">
    <source>
        <dbReference type="ARBA" id="ARBA00022448"/>
    </source>
</evidence>
<keyword evidence="7 10" id="KW-0812">Transmembrane</keyword>
<evidence type="ECO:0000256" key="9">
    <source>
        <dbReference type="ARBA" id="ARBA00023136"/>
    </source>
</evidence>
<dbReference type="EMBL" id="JAKGBZ010000014">
    <property type="protein sequence ID" value="MCF3946881.1"/>
    <property type="molecule type" value="Genomic_DNA"/>
</dbReference>
<evidence type="ECO:0000313" key="13">
    <source>
        <dbReference type="Proteomes" id="UP001521209"/>
    </source>
</evidence>
<proteinExistence type="inferred from homology"/>
<dbReference type="SUPFAM" id="SSF161098">
    <property type="entry name" value="MetI-like"/>
    <property type="match status" value="1"/>
</dbReference>
<evidence type="ECO:0000256" key="2">
    <source>
        <dbReference type="ARBA" id="ARBA00007069"/>
    </source>
</evidence>
<dbReference type="InterPro" id="IPR051408">
    <property type="entry name" value="Phosphate_transprt_permease"/>
</dbReference>
<evidence type="ECO:0000256" key="10">
    <source>
        <dbReference type="RuleBase" id="RU363043"/>
    </source>
</evidence>
<evidence type="ECO:0000256" key="7">
    <source>
        <dbReference type="ARBA" id="ARBA00022692"/>
    </source>
</evidence>
<dbReference type="InterPro" id="IPR000515">
    <property type="entry name" value="MetI-like"/>
</dbReference>
<dbReference type="Gene3D" id="1.10.3720.10">
    <property type="entry name" value="MetI-like"/>
    <property type="match status" value="1"/>
</dbReference>
<comment type="similarity">
    <text evidence="2 10">Belongs to the binding-protein-dependent transport system permease family. CysTW subfamily.</text>
</comment>
<feature type="transmembrane region" description="Helical" evidence="10">
    <location>
        <begin position="139"/>
        <end position="161"/>
    </location>
</feature>
<protein>
    <recommendedName>
        <fullName evidence="3 10">Phosphate transport system permease protein PstA</fullName>
    </recommendedName>
</protein>
<organism evidence="12 13">
    <name type="scientific">Acidiphilium iwatense</name>
    <dbReference type="NCBI Taxonomy" id="768198"/>
    <lineage>
        <taxon>Bacteria</taxon>
        <taxon>Pseudomonadati</taxon>
        <taxon>Pseudomonadota</taxon>
        <taxon>Alphaproteobacteria</taxon>
        <taxon>Acetobacterales</taxon>
        <taxon>Acidocellaceae</taxon>
        <taxon>Acidiphilium</taxon>
    </lineage>
</organism>
<comment type="subcellular location">
    <subcellularLocation>
        <location evidence="10">Cell inner membrane</location>
        <topology evidence="10">Multi-pass membrane protein</topology>
    </subcellularLocation>
    <subcellularLocation>
        <location evidence="1">Cell membrane</location>
        <topology evidence="1">Multi-pass membrane protein</topology>
    </subcellularLocation>
</comment>
<gene>
    <name evidence="12" type="primary">pstA</name>
    <name evidence="12" type="ORF">L2A60_09330</name>
</gene>
<feature type="transmembrane region" description="Helical" evidence="10">
    <location>
        <begin position="112"/>
        <end position="133"/>
    </location>
</feature>
<dbReference type="CDD" id="cd06261">
    <property type="entry name" value="TM_PBP2"/>
    <property type="match status" value="1"/>
</dbReference>
<dbReference type="InterPro" id="IPR035906">
    <property type="entry name" value="MetI-like_sf"/>
</dbReference>
<dbReference type="Proteomes" id="UP001521209">
    <property type="component" value="Unassembled WGS sequence"/>
</dbReference>
<feature type="transmembrane region" description="Helical" evidence="10">
    <location>
        <begin position="260"/>
        <end position="284"/>
    </location>
</feature>
<comment type="caution">
    <text evidence="12">The sequence shown here is derived from an EMBL/GenBank/DDBJ whole genome shotgun (WGS) entry which is preliminary data.</text>
</comment>
<evidence type="ECO:0000259" key="11">
    <source>
        <dbReference type="PROSITE" id="PS50928"/>
    </source>
</evidence>
<keyword evidence="4" id="KW-0813">Transport</keyword>
<evidence type="ECO:0000313" key="12">
    <source>
        <dbReference type="EMBL" id="MCF3946881.1"/>
    </source>
</evidence>
<evidence type="ECO:0000256" key="3">
    <source>
        <dbReference type="ARBA" id="ARBA00016864"/>
    </source>
</evidence>
<keyword evidence="13" id="KW-1185">Reference proteome</keyword>
<evidence type="ECO:0000256" key="8">
    <source>
        <dbReference type="ARBA" id="ARBA00022989"/>
    </source>
</evidence>
<feature type="transmembrane region" description="Helical" evidence="10">
    <location>
        <begin position="21"/>
        <end position="49"/>
    </location>
</feature>
<evidence type="ECO:0000256" key="1">
    <source>
        <dbReference type="ARBA" id="ARBA00004651"/>
    </source>
</evidence>